<dbReference type="Gene3D" id="3.40.50.880">
    <property type="match status" value="1"/>
</dbReference>
<protein>
    <recommendedName>
        <fullName evidence="3">Beta-galactosidase trimerisation domain-containing protein</fullName>
    </recommendedName>
</protein>
<dbReference type="Proteomes" id="UP000291269">
    <property type="component" value="Unassembled WGS sequence"/>
</dbReference>
<organism evidence="1 2">
    <name type="scientific">Candidatus Borkfalkia ceftriaxoniphila</name>
    <dbReference type="NCBI Taxonomy" id="2508949"/>
    <lineage>
        <taxon>Bacteria</taxon>
        <taxon>Bacillati</taxon>
        <taxon>Bacillota</taxon>
        <taxon>Clostridia</taxon>
        <taxon>Christensenellales</taxon>
        <taxon>Christensenellaceae</taxon>
        <taxon>Candidatus Borkfalkia</taxon>
    </lineage>
</organism>
<dbReference type="OrthoDB" id="1089517at2"/>
<dbReference type="AlphaFoldDB" id="A0A4V1QV30"/>
<keyword evidence="2" id="KW-1185">Reference proteome</keyword>
<evidence type="ECO:0000313" key="1">
    <source>
        <dbReference type="EMBL" id="RXZ61226.1"/>
    </source>
</evidence>
<dbReference type="SUPFAM" id="SSF52317">
    <property type="entry name" value="Class I glutamine amidotransferase-like"/>
    <property type="match status" value="1"/>
</dbReference>
<sequence>MRKRINTLNASLLLNGVSYGEHVMNPGMVVEDVEKLVRNCSNTFIVRCQPDRPMTDETYCALAKFAKEKNLYFGFLYAYQFPPKGKRSHLNAALVQKLDELAGDLFLGEFFGEAGSDKAAKDKGYYVEGSEVIALQMPPQDFNDMLAAKENFVRFIRSMTAYDDEIGLKKTFLVEATALSRYEMEGGIRTPILEVLPGNPENLIPFTRGAAIGYGRENWGGFIANEWYGGYRHEDELKRARLELTYKYLYLSGANLTFLESGNHEIKSFGYDLDENSDLCRSYRAAAENFENFIENNPRPPCGPLAKVAFLAGNADGYTDFMGGSSWCQFGRETWGNGDAEKSWDILSEIFRCRDWHDPSAFAVDGLDLNNAPAYGTYDVIPVESPLRVLAGYDYLLFAGWNTMTEELYAKLTEYVRGGGVLFACAAHLNENPVRGGAARYICGGDWSELFGCKAGETLRINSGVKFGKDSFVKNLRYPGTSNLWCDANYAAGFADYVRVTLCGGTARCVFSDSFQPPAEPHIPVVVEHSLGKGTSIFLTAQNYPGAPAVMPLYRQIVKAILAASHADADIRVTGSDRVRFSLFYDDVTGEEKLYLLNTSYAAKNEVTLHIAGGRQQFWLSPLELKTVELKKKRR</sequence>
<proteinExistence type="predicted"/>
<reference evidence="1 2" key="1">
    <citation type="journal article" date="2019" name="Gut">
        <title>Antibiotics-induced monodominance of a novel gut bacterial order.</title>
        <authorList>
            <person name="Hildebrand F."/>
            <person name="Moitinho-Silva L."/>
            <person name="Blasche S."/>
            <person name="Jahn M.T."/>
            <person name="Gossmann T.I."/>
            <person name="Heuerta-Cepas J."/>
            <person name="Hercog R."/>
            <person name="Luetge M."/>
            <person name="Bahram M."/>
            <person name="Pryszlak A."/>
            <person name="Alves R.J."/>
            <person name="Waszak S.M."/>
            <person name="Zhu A."/>
            <person name="Ye L."/>
            <person name="Costea P.I."/>
            <person name="Aalvink S."/>
            <person name="Belzer C."/>
            <person name="Forslund S.K."/>
            <person name="Sunagawa S."/>
            <person name="Hentschel U."/>
            <person name="Merten C."/>
            <person name="Patil K.R."/>
            <person name="Benes V."/>
            <person name="Bork P."/>
        </authorList>
    </citation>
    <scope>NUCLEOTIDE SEQUENCE [LARGE SCALE GENOMIC DNA]</scope>
    <source>
        <strain evidence="1 2">HDS1380</strain>
    </source>
</reference>
<evidence type="ECO:0000313" key="2">
    <source>
        <dbReference type="Proteomes" id="UP000291269"/>
    </source>
</evidence>
<dbReference type="CDD" id="cd03143">
    <property type="entry name" value="A4_beta-galactosidase_middle_domain"/>
    <property type="match status" value="1"/>
</dbReference>
<dbReference type="RefSeq" id="WP_129223702.1">
    <property type="nucleotide sequence ID" value="NZ_SDOZ01000002.1"/>
</dbReference>
<gene>
    <name evidence="1" type="ORF">ESZ91_02245</name>
</gene>
<comment type="caution">
    <text evidence="1">The sequence shown here is derived from an EMBL/GenBank/DDBJ whole genome shotgun (WGS) entry which is preliminary data.</text>
</comment>
<accession>A0A4V1QV30</accession>
<name>A0A4V1QV30_9FIRM</name>
<dbReference type="InterPro" id="IPR029062">
    <property type="entry name" value="Class_I_gatase-like"/>
</dbReference>
<evidence type="ECO:0008006" key="3">
    <source>
        <dbReference type="Google" id="ProtNLM"/>
    </source>
</evidence>
<dbReference type="EMBL" id="SDOZ01000002">
    <property type="protein sequence ID" value="RXZ61226.1"/>
    <property type="molecule type" value="Genomic_DNA"/>
</dbReference>